<dbReference type="InterPro" id="IPR017517">
    <property type="entry name" value="Maleyloyr_isom"/>
</dbReference>
<protein>
    <submittedName>
        <fullName evidence="2">DinB family protein</fullName>
    </submittedName>
</protein>
<evidence type="ECO:0000313" key="3">
    <source>
        <dbReference type="Proteomes" id="UP000032221"/>
    </source>
</evidence>
<dbReference type="PATRIC" id="fig|280871.6.peg.1214"/>
<dbReference type="STRING" id="280871.TL10_05905"/>
<gene>
    <name evidence="2" type="ORF">TL10_05905</name>
</gene>
<dbReference type="NCBIfam" id="TIGR03083">
    <property type="entry name" value="maleylpyruvate isomerase family mycothiol-dependent enzyme"/>
    <property type="match status" value="1"/>
</dbReference>
<proteinExistence type="predicted"/>
<dbReference type="Proteomes" id="UP000032221">
    <property type="component" value="Unassembled WGS sequence"/>
</dbReference>
<dbReference type="Pfam" id="PF11716">
    <property type="entry name" value="MDMPI_N"/>
    <property type="match status" value="1"/>
</dbReference>
<name>A0A0D1LH62_9MYCO</name>
<dbReference type="InterPro" id="IPR034660">
    <property type="entry name" value="DinB/YfiT-like"/>
</dbReference>
<dbReference type="AlphaFoldDB" id="A0A0D1LH62"/>
<dbReference type="EMBL" id="JXST01000006">
    <property type="protein sequence ID" value="KIU17807.1"/>
    <property type="molecule type" value="Genomic_DNA"/>
</dbReference>
<organism evidence="2 3">
    <name type="scientific">Mycolicibacterium llatzerense</name>
    <dbReference type="NCBI Taxonomy" id="280871"/>
    <lineage>
        <taxon>Bacteria</taxon>
        <taxon>Bacillati</taxon>
        <taxon>Actinomycetota</taxon>
        <taxon>Actinomycetes</taxon>
        <taxon>Mycobacteriales</taxon>
        <taxon>Mycobacteriaceae</taxon>
        <taxon>Mycolicibacterium</taxon>
    </lineage>
</organism>
<sequence>MELARAEREDLVEFLAQLTPEQWEQPSLCTGWRVRDVVGHLIGYDELSGAETVREFLRGGLYPPRINAAVLARHAGRSADELCATLAEHVVPRGLTTGFGGRIALSDGMIHQQDIRRPLGLPRQIPHDRLVTVLDFARYAALLRGAWRARGVRLVATDLDWSFGRGPEASGPAEALLMVMVARPCALADLTGPGVDRLCRNLGAH</sequence>
<dbReference type="GO" id="GO:0046872">
    <property type="term" value="F:metal ion binding"/>
    <property type="evidence" value="ECO:0007669"/>
    <property type="project" value="InterPro"/>
</dbReference>
<dbReference type="Gene3D" id="1.20.120.450">
    <property type="entry name" value="dinb family like domain"/>
    <property type="match status" value="1"/>
</dbReference>
<dbReference type="OrthoDB" id="5178565at2"/>
<feature type="domain" description="Mycothiol-dependent maleylpyruvate isomerase metal-binding" evidence="1">
    <location>
        <begin position="5"/>
        <end position="90"/>
    </location>
</feature>
<dbReference type="RefSeq" id="WP_043401398.1">
    <property type="nucleotide sequence ID" value="NZ_JXST01000006.1"/>
</dbReference>
<dbReference type="SUPFAM" id="SSF109854">
    <property type="entry name" value="DinB/YfiT-like putative metalloenzymes"/>
    <property type="match status" value="1"/>
</dbReference>
<evidence type="ECO:0000313" key="2">
    <source>
        <dbReference type="EMBL" id="KIU17807.1"/>
    </source>
</evidence>
<evidence type="ECO:0000259" key="1">
    <source>
        <dbReference type="Pfam" id="PF11716"/>
    </source>
</evidence>
<dbReference type="InterPro" id="IPR024344">
    <property type="entry name" value="MDMPI_metal-binding"/>
</dbReference>
<reference evidence="2 3" key="1">
    <citation type="submission" date="2015-01" db="EMBL/GenBank/DDBJ databases">
        <title>Genome sequence of Mycobacterium llatzerense and Mycobacterium immunogenum recovered from brain abscess.</title>
        <authorList>
            <person name="Greninger A.L."/>
            <person name="Langelier C."/>
            <person name="Cunningham G."/>
            <person name="Chiu C.Y."/>
            <person name="Miller S."/>
        </authorList>
    </citation>
    <scope>NUCLEOTIDE SEQUENCE [LARGE SCALE GENOMIC DNA]</scope>
    <source>
        <strain evidence="2 3">CLUC14</strain>
    </source>
</reference>
<keyword evidence="3" id="KW-1185">Reference proteome</keyword>
<accession>A0A0D1LH62</accession>
<comment type="caution">
    <text evidence="2">The sequence shown here is derived from an EMBL/GenBank/DDBJ whole genome shotgun (WGS) entry which is preliminary data.</text>
</comment>